<dbReference type="Proteomes" id="UP001623592">
    <property type="component" value="Unassembled WGS sequence"/>
</dbReference>
<evidence type="ECO:0000259" key="4">
    <source>
        <dbReference type="PROSITE" id="PS51186"/>
    </source>
</evidence>
<evidence type="ECO:0000313" key="6">
    <source>
        <dbReference type="Proteomes" id="UP001623592"/>
    </source>
</evidence>
<evidence type="ECO:0000256" key="1">
    <source>
        <dbReference type="ARBA" id="ARBA00022679"/>
    </source>
</evidence>
<accession>A0ABW8TB21</accession>
<evidence type="ECO:0000256" key="3">
    <source>
        <dbReference type="ARBA" id="ARBA00038502"/>
    </source>
</evidence>
<reference evidence="5 6" key="1">
    <citation type="submission" date="2024-11" db="EMBL/GenBank/DDBJ databases">
        <authorList>
            <person name="Heng Y.C."/>
            <person name="Lim A.C.H."/>
            <person name="Lee J.K.Y."/>
            <person name="Kittelmann S."/>
        </authorList>
    </citation>
    <scope>NUCLEOTIDE SEQUENCE [LARGE SCALE GENOMIC DNA]</scope>
    <source>
        <strain evidence="5 6">WILCCON 0114</strain>
    </source>
</reference>
<sequence>MFSNDLVKIEFVQDKNGYIIMDKNKMIIGKIEIVEYSQKNKSCTFRLHFYIKEDIYEYTTYIIKNFIDMLFDTANLFKINILVGEGVNIQAFVDLNFHMEGILTNNSLIGDRHGNEILLGIDYDIYRNLKRVTALKLKGENICLKILTVNDADKVLKYYKNNKDYLREFEEVKDEGFYTLKRQMIIIRHQYIQFLNGNLAYFGIFKAGNLIGVINLYNILGGMFKDGTIGYSIDEKEQGKGYMKEAVKLVSSYAFNILKLHRLQAATLAYNVKSKAVLKACGFKEIGVSEKYLFINGEWQDQCIFYKLND</sequence>
<dbReference type="EMBL" id="JBJIAA010000001">
    <property type="protein sequence ID" value="MFL0248840.1"/>
    <property type="molecule type" value="Genomic_DNA"/>
</dbReference>
<dbReference type="InterPro" id="IPR016181">
    <property type="entry name" value="Acyl_CoA_acyltransferase"/>
</dbReference>
<dbReference type="PANTHER" id="PTHR43792:SF8">
    <property type="entry name" value="[RIBOSOMAL PROTEIN US5]-ALANINE N-ACETYLTRANSFERASE"/>
    <property type="match status" value="1"/>
</dbReference>
<comment type="caution">
    <text evidence="5">The sequence shown here is derived from an EMBL/GenBank/DDBJ whole genome shotgun (WGS) entry which is preliminary data.</text>
</comment>
<dbReference type="Pfam" id="PF13302">
    <property type="entry name" value="Acetyltransf_3"/>
    <property type="match status" value="1"/>
</dbReference>
<keyword evidence="6" id="KW-1185">Reference proteome</keyword>
<dbReference type="Gene3D" id="3.40.630.30">
    <property type="match status" value="2"/>
</dbReference>
<proteinExistence type="inferred from homology"/>
<evidence type="ECO:0000313" key="5">
    <source>
        <dbReference type="EMBL" id="MFL0248840.1"/>
    </source>
</evidence>
<comment type="similarity">
    <text evidence="3">Belongs to the acetyltransferase family. RimJ subfamily.</text>
</comment>
<organism evidence="5 6">
    <name type="scientific">Clostridium neuense</name>
    <dbReference type="NCBI Taxonomy" id="1728934"/>
    <lineage>
        <taxon>Bacteria</taxon>
        <taxon>Bacillati</taxon>
        <taxon>Bacillota</taxon>
        <taxon>Clostridia</taxon>
        <taxon>Eubacteriales</taxon>
        <taxon>Clostridiaceae</taxon>
        <taxon>Clostridium</taxon>
    </lineage>
</organism>
<protein>
    <submittedName>
        <fullName evidence="5">GNAT family N-acetyltransferase</fullName>
        <ecNumber evidence="5">2.3.-.-</ecNumber>
    </submittedName>
</protein>
<dbReference type="InterPro" id="IPR000182">
    <property type="entry name" value="GNAT_dom"/>
</dbReference>
<keyword evidence="1 5" id="KW-0808">Transferase</keyword>
<dbReference type="GO" id="GO:0016746">
    <property type="term" value="F:acyltransferase activity"/>
    <property type="evidence" value="ECO:0007669"/>
    <property type="project" value="UniProtKB-KW"/>
</dbReference>
<dbReference type="SUPFAM" id="SSF55729">
    <property type="entry name" value="Acyl-CoA N-acyltransferases (Nat)"/>
    <property type="match status" value="1"/>
</dbReference>
<feature type="domain" description="N-acetyltransferase" evidence="4">
    <location>
        <begin position="156"/>
        <end position="310"/>
    </location>
</feature>
<keyword evidence="2 5" id="KW-0012">Acyltransferase</keyword>
<name>A0ABW8TB21_9CLOT</name>
<evidence type="ECO:0000256" key="2">
    <source>
        <dbReference type="ARBA" id="ARBA00023315"/>
    </source>
</evidence>
<dbReference type="RefSeq" id="WP_406785519.1">
    <property type="nucleotide sequence ID" value="NZ_JBJIAA010000001.1"/>
</dbReference>
<dbReference type="EC" id="2.3.-.-" evidence="5"/>
<dbReference type="PROSITE" id="PS51186">
    <property type="entry name" value="GNAT"/>
    <property type="match status" value="1"/>
</dbReference>
<dbReference type="InterPro" id="IPR051531">
    <property type="entry name" value="N-acetyltransferase"/>
</dbReference>
<gene>
    <name evidence="5" type="ORF">ACJDT4_00275</name>
</gene>
<dbReference type="PANTHER" id="PTHR43792">
    <property type="entry name" value="GNAT FAMILY, PUTATIVE (AFU_ORTHOLOGUE AFUA_3G00765)-RELATED-RELATED"/>
    <property type="match status" value="1"/>
</dbReference>